<dbReference type="GeneID" id="81401237"/>
<evidence type="ECO:0000313" key="1">
    <source>
        <dbReference type="EMBL" id="KAJ5142536.1"/>
    </source>
</evidence>
<protein>
    <submittedName>
        <fullName evidence="1">Uncharacterized protein</fullName>
    </submittedName>
</protein>
<reference evidence="1" key="2">
    <citation type="journal article" date="2023" name="IMA Fungus">
        <title>Comparative genomic study of the Penicillium genus elucidates a diverse pangenome and 15 lateral gene transfer events.</title>
        <authorList>
            <person name="Petersen C."/>
            <person name="Sorensen T."/>
            <person name="Nielsen M.R."/>
            <person name="Sondergaard T.E."/>
            <person name="Sorensen J.L."/>
            <person name="Fitzpatrick D.A."/>
            <person name="Frisvad J.C."/>
            <person name="Nielsen K.L."/>
        </authorList>
    </citation>
    <scope>NUCLEOTIDE SEQUENCE</scope>
    <source>
        <strain evidence="1">IBT 22155</strain>
    </source>
</reference>
<dbReference type="Proteomes" id="UP001149079">
    <property type="component" value="Unassembled WGS sequence"/>
</dbReference>
<dbReference type="AlphaFoldDB" id="A0A9W9HB97"/>
<keyword evidence="2" id="KW-1185">Reference proteome</keyword>
<dbReference type="RefSeq" id="XP_056524180.1">
    <property type="nucleotide sequence ID" value="XM_056662067.1"/>
</dbReference>
<comment type="caution">
    <text evidence="1">The sequence shown here is derived from an EMBL/GenBank/DDBJ whole genome shotgun (WGS) entry which is preliminary data.</text>
</comment>
<proteinExistence type="predicted"/>
<organism evidence="1 2">
    <name type="scientific">Penicillium bovifimosum</name>
    <dbReference type="NCBI Taxonomy" id="126998"/>
    <lineage>
        <taxon>Eukaryota</taxon>
        <taxon>Fungi</taxon>
        <taxon>Dikarya</taxon>
        <taxon>Ascomycota</taxon>
        <taxon>Pezizomycotina</taxon>
        <taxon>Eurotiomycetes</taxon>
        <taxon>Eurotiomycetidae</taxon>
        <taxon>Eurotiales</taxon>
        <taxon>Aspergillaceae</taxon>
        <taxon>Penicillium</taxon>
    </lineage>
</organism>
<sequence length="101" mass="11653">MQYHTTTVLPQSKQNHKSYMFWGSFAGDRKGRRIDEHMDGGANQMICMLHLWTQFSADRRTSNRGVAQPKQGVFCNVHVRYAHAPSLERLSGRFTTDRPVD</sequence>
<reference evidence="1" key="1">
    <citation type="submission" date="2022-11" db="EMBL/GenBank/DDBJ databases">
        <authorList>
            <person name="Petersen C."/>
        </authorList>
    </citation>
    <scope>NUCLEOTIDE SEQUENCE</scope>
    <source>
        <strain evidence="1">IBT 22155</strain>
    </source>
</reference>
<evidence type="ECO:0000313" key="2">
    <source>
        <dbReference type="Proteomes" id="UP001149079"/>
    </source>
</evidence>
<name>A0A9W9HB97_9EURO</name>
<gene>
    <name evidence="1" type="ORF">N7515_001323</name>
</gene>
<dbReference type="EMBL" id="JAPQKL010000002">
    <property type="protein sequence ID" value="KAJ5142536.1"/>
    <property type="molecule type" value="Genomic_DNA"/>
</dbReference>
<accession>A0A9W9HB97</accession>